<proteinExistence type="predicted"/>
<dbReference type="Proteomes" id="UP001303407">
    <property type="component" value="Chromosome"/>
</dbReference>
<gene>
    <name evidence="2" type="ORF">RHP49_16740</name>
</gene>
<evidence type="ECO:0000313" key="2">
    <source>
        <dbReference type="EMBL" id="WNH12523.1"/>
    </source>
</evidence>
<keyword evidence="1" id="KW-1133">Transmembrane helix</keyword>
<organism evidence="2 3">
    <name type="scientific">Thalassobellus suaedae</name>
    <dbReference type="NCBI Taxonomy" id="3074124"/>
    <lineage>
        <taxon>Bacteria</taxon>
        <taxon>Pseudomonadati</taxon>
        <taxon>Bacteroidota</taxon>
        <taxon>Flavobacteriia</taxon>
        <taxon>Flavobacteriales</taxon>
        <taxon>Flavobacteriaceae</taxon>
        <taxon>Thalassobellus</taxon>
    </lineage>
</organism>
<sequence>MRKLSYIVLGIIIGALSTYYFCPKQIGEDPVKIVKPNGLITPSEARALSANWTKTRKKAVDSAAGKVDDRSVLWSIDDIQNYLNYAKSQSDSLGYNMTAIRIYLGVYPEDINPNKKDYTTMFIAPIGEKIKDSNNQGTLKVNQEIIPVSPLNEGTGGQAGYPN</sequence>
<keyword evidence="1" id="KW-0812">Transmembrane</keyword>
<accession>A0ABY9Y2Q8</accession>
<name>A0ABY9Y2Q8_9FLAO</name>
<reference evidence="2 3" key="1">
    <citation type="submission" date="2023-09" db="EMBL/GenBank/DDBJ databases">
        <title>Thalassobella suaedae gen. nov., sp. nov., a marine bacterium of the family Flavobacteriaceae isolated from a halophyte Suaeda japonica.</title>
        <authorList>
            <person name="Lee S.Y."/>
            <person name="Hwang C.Y."/>
        </authorList>
    </citation>
    <scope>NUCLEOTIDE SEQUENCE [LARGE SCALE GENOMIC DNA]</scope>
    <source>
        <strain evidence="2 3">HL-DH10</strain>
    </source>
</reference>
<protein>
    <submittedName>
        <fullName evidence="2">Uncharacterized protein</fullName>
    </submittedName>
</protein>
<evidence type="ECO:0000256" key="1">
    <source>
        <dbReference type="SAM" id="Phobius"/>
    </source>
</evidence>
<keyword evidence="1" id="KW-0472">Membrane</keyword>
<dbReference type="RefSeq" id="WP_415862506.1">
    <property type="nucleotide sequence ID" value="NZ_CP134536.1"/>
</dbReference>
<evidence type="ECO:0000313" key="3">
    <source>
        <dbReference type="Proteomes" id="UP001303407"/>
    </source>
</evidence>
<keyword evidence="3" id="KW-1185">Reference proteome</keyword>
<feature type="transmembrane region" description="Helical" evidence="1">
    <location>
        <begin position="6"/>
        <end position="22"/>
    </location>
</feature>
<dbReference type="EMBL" id="CP134536">
    <property type="protein sequence ID" value="WNH12523.1"/>
    <property type="molecule type" value="Genomic_DNA"/>
</dbReference>